<keyword evidence="3" id="KW-1185">Reference proteome</keyword>
<dbReference type="Gene3D" id="3.10.129.10">
    <property type="entry name" value="Hotdog Thioesterase"/>
    <property type="match status" value="1"/>
</dbReference>
<dbReference type="Pfam" id="PF03061">
    <property type="entry name" value="4HBT"/>
    <property type="match status" value="1"/>
</dbReference>
<dbReference type="InterPro" id="IPR029069">
    <property type="entry name" value="HotDog_dom_sf"/>
</dbReference>
<accession>A0A9W8GIQ7</accession>
<protein>
    <recommendedName>
        <fullName evidence="1">Thioesterase domain-containing protein</fullName>
    </recommendedName>
</protein>
<gene>
    <name evidence="2" type="ORF">IWW39_004872</name>
</gene>
<dbReference type="SUPFAM" id="SSF54637">
    <property type="entry name" value="Thioesterase/thiol ester dehydrase-isomerase"/>
    <property type="match status" value="1"/>
</dbReference>
<dbReference type="PANTHER" id="PTHR47260:SF3">
    <property type="entry name" value="THIOESTERASE FAMILY PROTEIN (AFU_ORTHOLOGUE AFUA_7G03960)"/>
    <property type="match status" value="1"/>
</dbReference>
<dbReference type="InterPro" id="IPR006683">
    <property type="entry name" value="Thioestr_dom"/>
</dbReference>
<dbReference type="EMBL" id="JANBTX010000206">
    <property type="protein sequence ID" value="KAJ2684503.1"/>
    <property type="molecule type" value="Genomic_DNA"/>
</dbReference>
<evidence type="ECO:0000313" key="2">
    <source>
        <dbReference type="EMBL" id="KAJ2684503.1"/>
    </source>
</evidence>
<organism evidence="2 3">
    <name type="scientific">Coemansia spiralis</name>
    <dbReference type="NCBI Taxonomy" id="417178"/>
    <lineage>
        <taxon>Eukaryota</taxon>
        <taxon>Fungi</taxon>
        <taxon>Fungi incertae sedis</taxon>
        <taxon>Zoopagomycota</taxon>
        <taxon>Kickxellomycotina</taxon>
        <taxon>Kickxellomycetes</taxon>
        <taxon>Kickxellales</taxon>
        <taxon>Kickxellaceae</taxon>
        <taxon>Coemansia</taxon>
    </lineage>
</organism>
<reference evidence="2" key="1">
    <citation type="submission" date="2022-07" db="EMBL/GenBank/DDBJ databases">
        <title>Phylogenomic reconstructions and comparative analyses of Kickxellomycotina fungi.</title>
        <authorList>
            <person name="Reynolds N.K."/>
            <person name="Stajich J.E."/>
            <person name="Barry K."/>
            <person name="Grigoriev I.V."/>
            <person name="Crous P."/>
            <person name="Smith M.E."/>
        </authorList>
    </citation>
    <scope>NUCLEOTIDE SEQUENCE</scope>
    <source>
        <strain evidence="2">CBS 109367</strain>
    </source>
</reference>
<dbReference type="AlphaFoldDB" id="A0A9W8GIQ7"/>
<sequence>MPLLSPSLLSRPCVLKAVVLARRVFAAWYVRSAADIIRERASLPVVKAIEQDATWKPIDISTKLKQVAGSDSHFGYRTISQVLPLAYGWTGDLEAAQQLVAAKAHADRLPCAGTQVPVLALVDYISEYTNGHPGLIHGGMTAIIAHSSMSLVAALNTPRSAGVVVSRSLNMDYRSPIRTGQYVKIYAWIYKRGPGEMAAAVHFYSPGGQMLVEAISELDIVEQN</sequence>
<evidence type="ECO:0000259" key="1">
    <source>
        <dbReference type="Pfam" id="PF03061"/>
    </source>
</evidence>
<dbReference type="InterPro" id="IPR052061">
    <property type="entry name" value="PTE-AB_protein"/>
</dbReference>
<proteinExistence type="predicted"/>
<name>A0A9W8GIQ7_9FUNG</name>
<evidence type="ECO:0000313" key="3">
    <source>
        <dbReference type="Proteomes" id="UP001151516"/>
    </source>
</evidence>
<dbReference type="Proteomes" id="UP001151516">
    <property type="component" value="Unassembled WGS sequence"/>
</dbReference>
<dbReference type="OrthoDB" id="506431at2759"/>
<feature type="domain" description="Thioesterase" evidence="1">
    <location>
        <begin position="134"/>
        <end position="202"/>
    </location>
</feature>
<dbReference type="CDD" id="cd03443">
    <property type="entry name" value="PaaI_thioesterase"/>
    <property type="match status" value="1"/>
</dbReference>
<dbReference type="PANTHER" id="PTHR47260">
    <property type="entry name" value="UPF0644 PROTEIN PB2B4.06"/>
    <property type="match status" value="1"/>
</dbReference>
<comment type="caution">
    <text evidence="2">The sequence shown here is derived from an EMBL/GenBank/DDBJ whole genome shotgun (WGS) entry which is preliminary data.</text>
</comment>